<dbReference type="AlphaFoldDB" id="A0A1C3V9E8"/>
<dbReference type="EMBL" id="FMAC01000005">
    <property type="protein sequence ID" value="SCB24247.1"/>
    <property type="molecule type" value="Genomic_DNA"/>
</dbReference>
<dbReference type="STRING" id="52131.GA0061100_10524"/>
<evidence type="ECO:0000313" key="1">
    <source>
        <dbReference type="EMBL" id="SCB24247.1"/>
    </source>
</evidence>
<accession>A0A1C3V9E8</accession>
<organism evidence="1 2">
    <name type="scientific">Rhizobium hainanense</name>
    <dbReference type="NCBI Taxonomy" id="52131"/>
    <lineage>
        <taxon>Bacteria</taxon>
        <taxon>Pseudomonadati</taxon>
        <taxon>Pseudomonadota</taxon>
        <taxon>Alphaproteobacteria</taxon>
        <taxon>Hyphomicrobiales</taxon>
        <taxon>Rhizobiaceae</taxon>
        <taxon>Rhizobium/Agrobacterium group</taxon>
        <taxon>Rhizobium</taxon>
    </lineage>
</organism>
<proteinExistence type="predicted"/>
<evidence type="ECO:0000313" key="2">
    <source>
        <dbReference type="Proteomes" id="UP000186228"/>
    </source>
</evidence>
<dbReference type="Proteomes" id="UP000186228">
    <property type="component" value="Unassembled WGS sequence"/>
</dbReference>
<protein>
    <submittedName>
        <fullName evidence="1">Uncharacterized protein</fullName>
    </submittedName>
</protein>
<name>A0A1C3V9E8_9HYPH</name>
<sequence length="53" mass="6012">MFDQTPDPALAAETCCNLDCELRRYLEREGEDAAFNKEARDATFPSQPVYKPS</sequence>
<keyword evidence="2" id="KW-1185">Reference proteome</keyword>
<gene>
    <name evidence="1" type="ORF">GA0061100_10524</name>
</gene>
<reference evidence="2" key="1">
    <citation type="submission" date="2016-08" db="EMBL/GenBank/DDBJ databases">
        <authorList>
            <person name="Varghese N."/>
            <person name="Submissions Spin"/>
        </authorList>
    </citation>
    <scope>NUCLEOTIDE SEQUENCE [LARGE SCALE GENOMIC DNA]</scope>
    <source>
        <strain evidence="2">CCBAU 57015</strain>
    </source>
</reference>